<dbReference type="RefSeq" id="WP_310100161.1">
    <property type="nucleotide sequence ID" value="NZ_JAVDUU010000004.1"/>
</dbReference>
<reference evidence="5 6" key="1">
    <citation type="submission" date="2023-07" db="EMBL/GenBank/DDBJ databases">
        <title>Sorghum-associated microbial communities from plants grown in Nebraska, USA.</title>
        <authorList>
            <person name="Schachtman D."/>
        </authorList>
    </citation>
    <scope>NUCLEOTIDE SEQUENCE [LARGE SCALE GENOMIC DNA]</scope>
    <source>
        <strain evidence="5 6">3262</strain>
    </source>
</reference>
<keyword evidence="3 5" id="KW-0326">Glycosidase</keyword>
<evidence type="ECO:0000313" key="5">
    <source>
        <dbReference type="EMBL" id="MDR6944324.1"/>
    </source>
</evidence>
<evidence type="ECO:0000256" key="1">
    <source>
        <dbReference type="ARBA" id="ARBA00009743"/>
    </source>
</evidence>
<dbReference type="EMBL" id="JAVDUU010000004">
    <property type="protein sequence ID" value="MDR6944324.1"/>
    <property type="molecule type" value="Genomic_DNA"/>
</dbReference>
<gene>
    <name evidence="5" type="ORF">J2W55_004184</name>
</gene>
<comment type="caution">
    <text evidence="5">The sequence shown here is derived from an EMBL/GenBank/DDBJ whole genome shotgun (WGS) entry which is preliminary data.</text>
</comment>
<name>A0ABU1TG95_9SPHI</name>
<dbReference type="GO" id="GO:0004557">
    <property type="term" value="F:alpha-galactosidase activity"/>
    <property type="evidence" value="ECO:0007669"/>
    <property type="project" value="UniProtKB-EC"/>
</dbReference>
<dbReference type="EC" id="3.2.1.22" evidence="5"/>
<dbReference type="PANTHER" id="PTHR11452">
    <property type="entry name" value="ALPHA-GALACTOSIDASE/ALPHA-N-ACETYLGALACTOSAMINIDASE"/>
    <property type="match status" value="1"/>
</dbReference>
<proteinExistence type="inferred from homology"/>
<keyword evidence="4" id="KW-0732">Signal</keyword>
<accession>A0ABU1TG95</accession>
<sequence>MNGLIKITGKLLLALQLLLAATLSVSARAAGPVDGNQVTIPYGSGGRIVYNLNSGIYQVYKGKTIVFSNTGLTARVNGIQVSSKNYSLREYKKSPIADGFGKGFKYTILLSGNRLTKTAQVFYVYPGKEFFITQVILSGKNLSSNSIVPFSGNIPAVTGDPRSVFVPFDNDTFIRYNAKPFTAPFSNTSAEVGTVYDNNTRNGYVVGSIEHEVWKTGVRTAAKTDSGNTVEAWSGYTEESVTRDHITHGDVRGDIISSPKIFVGYFNDWRTGMEEYAKANRIAETPYVYNWTKPTPVGWNSWGVMQDKLTYEKATKVADFFADSLAAFRTGNTAFIDLDSYWDFMLKGGLEGDYSKLKQFADYCKNKGLQPGVYWAPFTDWGWKDGPDRKVQGSNYTYGQLWTKVGTGYHDIDGARAIDPTHPGTRQRIDLVIGKLRECGFKMIKIDFLGHAAAESTHFYDTTVTTGMQAYRKGMEYLVDKLGNQMLIYAAISPSLATGRYVHTRRIACDAFKSIKDTQYTLNSVSYGWWQTYLYNYIDADHVVLSTETEGANRARMLSAIITGTFITGDDFSEHGQWSNRAKKWYQDAAILQVIKNGKAFKPVEGNTGENASEMFTQKIGNSIYIALFNYGSNAKTFVIDAKRLGLSPANSYNLHELLQGNIVHKTPELKLDGADAALYKLEIEK</sequence>
<evidence type="ECO:0000256" key="4">
    <source>
        <dbReference type="SAM" id="SignalP"/>
    </source>
</evidence>
<evidence type="ECO:0000256" key="2">
    <source>
        <dbReference type="ARBA" id="ARBA00022801"/>
    </source>
</evidence>
<dbReference type="Gene3D" id="3.20.20.70">
    <property type="entry name" value="Aldolase class I"/>
    <property type="match status" value="1"/>
</dbReference>
<dbReference type="InterPro" id="IPR013785">
    <property type="entry name" value="Aldolase_TIM"/>
</dbReference>
<dbReference type="PANTHER" id="PTHR11452:SF75">
    <property type="entry name" value="ALPHA-GALACTOSIDASE MEL1"/>
    <property type="match status" value="1"/>
</dbReference>
<dbReference type="SUPFAM" id="SSF51445">
    <property type="entry name" value="(Trans)glycosidases"/>
    <property type="match status" value="1"/>
</dbReference>
<comment type="similarity">
    <text evidence="1">Belongs to the glycosyl hydrolase 27 family.</text>
</comment>
<evidence type="ECO:0000313" key="6">
    <source>
        <dbReference type="Proteomes" id="UP001247620"/>
    </source>
</evidence>
<keyword evidence="6" id="KW-1185">Reference proteome</keyword>
<feature type="chain" id="PRO_5046943455" evidence="4">
    <location>
        <begin position="30"/>
        <end position="686"/>
    </location>
</feature>
<dbReference type="Proteomes" id="UP001247620">
    <property type="component" value="Unassembled WGS sequence"/>
</dbReference>
<protein>
    <submittedName>
        <fullName evidence="5">Alpha-galactosidase</fullName>
        <ecNumber evidence="5">3.2.1.22</ecNumber>
    </submittedName>
</protein>
<evidence type="ECO:0000256" key="3">
    <source>
        <dbReference type="ARBA" id="ARBA00023295"/>
    </source>
</evidence>
<dbReference type="InterPro" id="IPR017853">
    <property type="entry name" value="GH"/>
</dbReference>
<feature type="signal peptide" evidence="4">
    <location>
        <begin position="1"/>
        <end position="29"/>
    </location>
</feature>
<dbReference type="InterPro" id="IPR002241">
    <property type="entry name" value="Glyco_hydro_27"/>
</dbReference>
<keyword evidence="2 5" id="KW-0378">Hydrolase</keyword>
<organism evidence="5 6">
    <name type="scientific">Mucilaginibacter pocheonensis</name>
    <dbReference type="NCBI Taxonomy" id="398050"/>
    <lineage>
        <taxon>Bacteria</taxon>
        <taxon>Pseudomonadati</taxon>
        <taxon>Bacteroidota</taxon>
        <taxon>Sphingobacteriia</taxon>
        <taxon>Sphingobacteriales</taxon>
        <taxon>Sphingobacteriaceae</taxon>
        <taxon>Mucilaginibacter</taxon>
    </lineage>
</organism>